<evidence type="ECO:0000313" key="4">
    <source>
        <dbReference type="Proteomes" id="UP000577724"/>
    </source>
</evidence>
<proteinExistence type="predicted"/>
<reference evidence="3 4" key="1">
    <citation type="submission" date="2020-05" db="EMBL/GenBank/DDBJ databases">
        <title>Genome Sequencing of Type Strains.</title>
        <authorList>
            <person name="Lemaire J.F."/>
            <person name="Inderbitzin P."/>
            <person name="Gregorio O.A."/>
            <person name="Collins S.B."/>
            <person name="Wespe N."/>
            <person name="Knight-Connoni V."/>
        </authorList>
    </citation>
    <scope>NUCLEOTIDE SEQUENCE [LARGE SCALE GENOMIC DNA]</scope>
    <source>
        <strain evidence="3 4">DSM 19942</strain>
    </source>
</reference>
<dbReference type="EMBL" id="JABMCC010000107">
    <property type="protein sequence ID" value="NUU54835.1"/>
    <property type="molecule type" value="Genomic_DNA"/>
</dbReference>
<feature type="domain" description="C2H2-type" evidence="2">
    <location>
        <begin position="48"/>
        <end position="68"/>
    </location>
</feature>
<dbReference type="InterPro" id="IPR013087">
    <property type="entry name" value="Znf_C2H2_type"/>
</dbReference>
<dbReference type="PROSITE" id="PS00028">
    <property type="entry name" value="ZINC_FINGER_C2H2_1"/>
    <property type="match status" value="1"/>
</dbReference>
<evidence type="ECO:0000259" key="2">
    <source>
        <dbReference type="PROSITE" id="PS00028"/>
    </source>
</evidence>
<keyword evidence="1" id="KW-0472">Membrane</keyword>
<keyword evidence="1" id="KW-0812">Transmembrane</keyword>
<keyword evidence="4" id="KW-1185">Reference proteome</keyword>
<evidence type="ECO:0000256" key="1">
    <source>
        <dbReference type="SAM" id="Phobius"/>
    </source>
</evidence>
<organism evidence="3 4">
    <name type="scientific">Paenibacillus taichungensis</name>
    <dbReference type="NCBI Taxonomy" id="484184"/>
    <lineage>
        <taxon>Bacteria</taxon>
        <taxon>Bacillati</taxon>
        <taxon>Bacillota</taxon>
        <taxon>Bacilli</taxon>
        <taxon>Bacillales</taxon>
        <taxon>Paenibacillaceae</taxon>
        <taxon>Paenibacillus</taxon>
    </lineage>
</organism>
<name>A0ABX2MLF9_9BACL</name>
<protein>
    <recommendedName>
        <fullName evidence="2">C2H2-type domain-containing protein</fullName>
    </recommendedName>
</protein>
<dbReference type="RefSeq" id="WP_090811004.1">
    <property type="nucleotide sequence ID" value="NZ_JABMCC010000107.1"/>
</dbReference>
<feature type="transmembrane region" description="Helical" evidence="1">
    <location>
        <begin position="12"/>
        <end position="36"/>
    </location>
</feature>
<dbReference type="Proteomes" id="UP000577724">
    <property type="component" value="Unassembled WGS sequence"/>
</dbReference>
<comment type="caution">
    <text evidence="3">The sequence shown here is derived from an EMBL/GenBank/DDBJ whole genome shotgun (WGS) entry which is preliminary data.</text>
</comment>
<sequence>MDNLSDVFMSGVAIIMLLVMFCFAFMCFYMMIVNIIDKFKPASKLMSCESCERTISTNAYVCPHCGQHYGNSSAFSSITVCFFCGCVFLFIGLAGVSLILEEYGYDLLNLIKKLFN</sequence>
<evidence type="ECO:0000313" key="3">
    <source>
        <dbReference type="EMBL" id="NUU54835.1"/>
    </source>
</evidence>
<dbReference type="GeneID" id="97131473"/>
<keyword evidence="1" id="KW-1133">Transmembrane helix</keyword>
<feature type="transmembrane region" description="Helical" evidence="1">
    <location>
        <begin position="78"/>
        <end position="100"/>
    </location>
</feature>
<accession>A0ABX2MLF9</accession>
<gene>
    <name evidence="3" type="ORF">HP548_12180</name>
</gene>